<feature type="region of interest" description="Disordered" evidence="1">
    <location>
        <begin position="1"/>
        <end position="34"/>
    </location>
</feature>
<reference evidence="2" key="1">
    <citation type="submission" date="2021-02" db="EMBL/GenBank/DDBJ databases">
        <authorList>
            <person name="Nowell W R."/>
        </authorList>
    </citation>
    <scope>NUCLEOTIDE SEQUENCE</scope>
</reference>
<gene>
    <name evidence="2" type="ORF">SEV965_LOCUS31880</name>
</gene>
<feature type="compositionally biased region" description="Polar residues" evidence="1">
    <location>
        <begin position="1"/>
        <end position="18"/>
    </location>
</feature>
<accession>A0A815M3Z8</accession>
<evidence type="ECO:0000256" key="1">
    <source>
        <dbReference type="SAM" id="MobiDB-lite"/>
    </source>
</evidence>
<organism evidence="2 3">
    <name type="scientific">Rotaria sordida</name>
    <dbReference type="NCBI Taxonomy" id="392033"/>
    <lineage>
        <taxon>Eukaryota</taxon>
        <taxon>Metazoa</taxon>
        <taxon>Spiralia</taxon>
        <taxon>Gnathifera</taxon>
        <taxon>Rotifera</taxon>
        <taxon>Eurotatoria</taxon>
        <taxon>Bdelloidea</taxon>
        <taxon>Philodinida</taxon>
        <taxon>Philodinidae</taxon>
        <taxon>Rotaria</taxon>
    </lineage>
</organism>
<evidence type="ECO:0000313" key="3">
    <source>
        <dbReference type="Proteomes" id="UP000663889"/>
    </source>
</evidence>
<evidence type="ECO:0000313" key="2">
    <source>
        <dbReference type="EMBL" id="CAF1411397.1"/>
    </source>
</evidence>
<proteinExistence type="predicted"/>
<feature type="compositionally biased region" description="Polar residues" evidence="1">
    <location>
        <begin position="110"/>
        <end position="123"/>
    </location>
</feature>
<feature type="compositionally biased region" description="Basic residues" evidence="1">
    <location>
        <begin position="19"/>
        <end position="34"/>
    </location>
</feature>
<sequence length="624" mass="74352">MNSNNIHPNHDQQVSTNVQRKKCHGNRRDQRFRKKCRAKGMKPKIIEKLLMKRKQAENQNHNNTKYTNMQKIQSNKQTTDINNSSKPTTINPNKRKRDVSLQELKLNSTLAQSTNQLSTSQPLSKKIKEKNKTTANSSMQNDNNTNKRKYRRSMYLKRLLPRFFKRLSKILKYPPLKDKVTRDFLCARLELMDQQYCLIVDQELWQSYVNIGLEHHIWPNQLYNIAMTTDFELCRQYIIKYIKDIEHELDLYQMKLREQTQLCPVTTLPLVQIDSHLKKLVQRERHYLSVRNNDQLNKFKDDLHVQQLFETISQYQLTFDHNEYRNQLIEIRNKQGAIWEELLILHMRVLCNFLPPKFTELEKFIAPNNYSPKIQNRIAIQVKNNHMKIIKEAKRIWLNIALRAYEITIQEYDHQYRSICFELKSRLLNDTTVNGGVIFNHFNEYMTSQKTKLKNDIRNNVASYRYMLLQNRQRSVSSKNTIRVSPEPYLDLLTNPFNENEWNHLSLGPSFIRLNESAIRPVEQQEAEIKNEHKEITEKVHSHLIQKHSIPFKARILTDYSNDVFDHFNQCYFTPLSCKEQIEVFEQAQKTATIRQKIKKHDLILRVTDTPPDKTRSNGIEPQF</sequence>
<feature type="compositionally biased region" description="Polar residues" evidence="1">
    <location>
        <begin position="57"/>
        <end position="92"/>
    </location>
</feature>
<dbReference type="EMBL" id="CAJNOU010003814">
    <property type="protein sequence ID" value="CAF1411397.1"/>
    <property type="molecule type" value="Genomic_DNA"/>
</dbReference>
<feature type="region of interest" description="Disordered" evidence="1">
    <location>
        <begin position="110"/>
        <end position="148"/>
    </location>
</feature>
<dbReference type="Proteomes" id="UP000663889">
    <property type="component" value="Unassembled WGS sequence"/>
</dbReference>
<comment type="caution">
    <text evidence="2">The sequence shown here is derived from an EMBL/GenBank/DDBJ whole genome shotgun (WGS) entry which is preliminary data.</text>
</comment>
<feature type="region of interest" description="Disordered" evidence="1">
    <location>
        <begin position="57"/>
        <end position="97"/>
    </location>
</feature>
<dbReference type="AlphaFoldDB" id="A0A815M3Z8"/>
<name>A0A815M3Z8_9BILA</name>
<protein>
    <submittedName>
        <fullName evidence="2">Uncharacterized protein</fullName>
    </submittedName>
</protein>
<feature type="compositionally biased region" description="Polar residues" evidence="1">
    <location>
        <begin position="133"/>
        <end position="144"/>
    </location>
</feature>